<evidence type="ECO:0000313" key="2">
    <source>
        <dbReference type="EMBL" id="SHI97473.1"/>
    </source>
</evidence>
<dbReference type="OrthoDB" id="1954345at2"/>
<proteinExistence type="predicted"/>
<feature type="transmembrane region" description="Helical" evidence="1">
    <location>
        <begin position="12"/>
        <end position="34"/>
    </location>
</feature>
<reference evidence="3" key="1">
    <citation type="submission" date="2016-11" db="EMBL/GenBank/DDBJ databases">
        <authorList>
            <person name="Varghese N."/>
            <person name="Submissions S."/>
        </authorList>
    </citation>
    <scope>NUCLEOTIDE SEQUENCE [LARGE SCALE GENOMIC DNA]</scope>
    <source>
        <strain evidence="3">DSM 17957</strain>
    </source>
</reference>
<organism evidence="2 3">
    <name type="scientific">Geosporobacter subterraneus DSM 17957</name>
    <dbReference type="NCBI Taxonomy" id="1121919"/>
    <lineage>
        <taxon>Bacteria</taxon>
        <taxon>Bacillati</taxon>
        <taxon>Bacillota</taxon>
        <taxon>Clostridia</taxon>
        <taxon>Peptostreptococcales</taxon>
        <taxon>Thermotaleaceae</taxon>
        <taxon>Geosporobacter</taxon>
    </lineage>
</organism>
<evidence type="ECO:0000313" key="3">
    <source>
        <dbReference type="Proteomes" id="UP000184536"/>
    </source>
</evidence>
<feature type="transmembrane region" description="Helical" evidence="1">
    <location>
        <begin position="82"/>
        <end position="102"/>
    </location>
</feature>
<dbReference type="EMBL" id="FQZV01000011">
    <property type="protein sequence ID" value="SHI97473.1"/>
    <property type="molecule type" value="Genomic_DNA"/>
</dbReference>
<evidence type="ECO:0000256" key="1">
    <source>
        <dbReference type="SAM" id="Phobius"/>
    </source>
</evidence>
<dbReference type="Proteomes" id="UP000184536">
    <property type="component" value="Unassembled WGS sequence"/>
</dbReference>
<name>A0A1M6FII0_9FIRM</name>
<feature type="transmembrane region" description="Helical" evidence="1">
    <location>
        <begin position="40"/>
        <end position="61"/>
    </location>
</feature>
<keyword evidence="1" id="KW-1133">Transmembrane helix</keyword>
<dbReference type="AlphaFoldDB" id="A0A1M6FII0"/>
<sequence length="107" mass="11651">MSFIRYILRYLFKGILYAAAFALIGVLFAGLRGWPILKGAYMFALGGGTITMVIAIALLIGTPAMRKSMFTSLKKRREPQTGAEGIGAALIGIIIVIIGFWLESLMH</sequence>
<keyword evidence="1" id="KW-0812">Transmembrane</keyword>
<keyword evidence="1" id="KW-0472">Membrane</keyword>
<protein>
    <submittedName>
        <fullName evidence="2">Uncharacterized protein</fullName>
    </submittedName>
</protein>
<gene>
    <name evidence="2" type="ORF">SAMN02745975_01017</name>
</gene>
<dbReference type="RefSeq" id="WP_110940278.1">
    <property type="nucleotide sequence ID" value="NZ_FQZV01000011.1"/>
</dbReference>
<dbReference type="STRING" id="1121919.SAMN02745975_01017"/>
<keyword evidence="3" id="KW-1185">Reference proteome</keyword>
<accession>A0A1M6FII0</accession>